<dbReference type="AlphaFoldDB" id="A0A8J7R1W0"/>
<keyword evidence="3" id="KW-1003">Cell membrane</keyword>
<keyword evidence="12" id="KW-1185">Reference proteome</keyword>
<protein>
    <recommendedName>
        <fullName evidence="9">TRAP transporter small permease protein</fullName>
    </recommendedName>
</protein>
<comment type="caution">
    <text evidence="11">The sequence shown here is derived from an EMBL/GenBank/DDBJ whole genome shotgun (WGS) entry which is preliminary data.</text>
</comment>
<dbReference type="PANTHER" id="PTHR35011">
    <property type="entry name" value="2,3-DIKETO-L-GULONATE TRAP TRANSPORTER SMALL PERMEASE PROTEIN YIAM"/>
    <property type="match status" value="1"/>
</dbReference>
<evidence type="ECO:0000256" key="4">
    <source>
        <dbReference type="ARBA" id="ARBA00022519"/>
    </source>
</evidence>
<sequence length="194" mass="21898">MVEQVEETRLRSLAYDFEEATRDADLHQYDPSTPRILRVVDRIAEGAGVAIMVVITLLIFANATGRYTMGMPLVWADELVIALMPWLTMTGLFLSVRRGSVIRIEYFFYRLPPSLRPATQTFTSLLSAIAFTYLAFYSLQLLQLFGSDLSPYLRIRDGWFTSALLIGSIASSLVFLVQAFITWRDRGGSRAQPS</sequence>
<keyword evidence="7 9" id="KW-0472">Membrane</keyword>
<evidence type="ECO:0000313" key="11">
    <source>
        <dbReference type="EMBL" id="MBP0440705.1"/>
    </source>
</evidence>
<organism evidence="11 12">
    <name type="scientific">Tianweitania sediminis</name>
    <dbReference type="NCBI Taxonomy" id="1502156"/>
    <lineage>
        <taxon>Bacteria</taxon>
        <taxon>Pseudomonadati</taxon>
        <taxon>Pseudomonadota</taxon>
        <taxon>Alphaproteobacteria</taxon>
        <taxon>Hyphomicrobiales</taxon>
        <taxon>Phyllobacteriaceae</taxon>
        <taxon>Tianweitania</taxon>
    </lineage>
</organism>
<evidence type="ECO:0000256" key="2">
    <source>
        <dbReference type="ARBA" id="ARBA00022448"/>
    </source>
</evidence>
<dbReference type="InterPro" id="IPR055348">
    <property type="entry name" value="DctQ"/>
</dbReference>
<comment type="subcellular location">
    <subcellularLocation>
        <location evidence="1 9">Cell inner membrane</location>
        <topology evidence="1 9">Multi-pass membrane protein</topology>
    </subcellularLocation>
</comment>
<feature type="transmembrane region" description="Helical" evidence="9">
    <location>
        <begin position="117"/>
        <end position="139"/>
    </location>
</feature>
<feature type="domain" description="Tripartite ATP-independent periplasmic transporters DctQ component" evidence="10">
    <location>
        <begin position="55"/>
        <end position="183"/>
    </location>
</feature>
<dbReference type="Pfam" id="PF04290">
    <property type="entry name" value="DctQ"/>
    <property type="match status" value="1"/>
</dbReference>
<comment type="similarity">
    <text evidence="8 9">Belongs to the TRAP transporter small permease family.</text>
</comment>
<reference evidence="11" key="1">
    <citation type="submission" date="2021-03" db="EMBL/GenBank/DDBJ databases">
        <title>Genome sequencing and assembly of Tianweitania sediminis.</title>
        <authorList>
            <person name="Chhetri G."/>
        </authorList>
    </citation>
    <scope>NUCLEOTIDE SEQUENCE</scope>
    <source>
        <strain evidence="11">Z8</strain>
    </source>
</reference>
<evidence type="ECO:0000259" key="10">
    <source>
        <dbReference type="Pfam" id="PF04290"/>
    </source>
</evidence>
<evidence type="ECO:0000256" key="8">
    <source>
        <dbReference type="ARBA" id="ARBA00038436"/>
    </source>
</evidence>
<keyword evidence="6 9" id="KW-1133">Transmembrane helix</keyword>
<comment type="subunit">
    <text evidence="9">The complex comprises the extracytoplasmic solute receptor protein and the two transmembrane proteins.</text>
</comment>
<evidence type="ECO:0000256" key="3">
    <source>
        <dbReference type="ARBA" id="ARBA00022475"/>
    </source>
</evidence>
<feature type="transmembrane region" description="Helical" evidence="9">
    <location>
        <begin position="43"/>
        <end position="61"/>
    </location>
</feature>
<evidence type="ECO:0000256" key="6">
    <source>
        <dbReference type="ARBA" id="ARBA00022989"/>
    </source>
</evidence>
<evidence type="ECO:0000256" key="1">
    <source>
        <dbReference type="ARBA" id="ARBA00004429"/>
    </source>
</evidence>
<dbReference type="EMBL" id="JAGIYY010000009">
    <property type="protein sequence ID" value="MBP0440705.1"/>
    <property type="molecule type" value="Genomic_DNA"/>
</dbReference>
<comment type="function">
    <text evidence="9">Part of the tripartite ATP-independent periplasmic (TRAP) transport system.</text>
</comment>
<keyword evidence="2 9" id="KW-0813">Transport</keyword>
<dbReference type="RefSeq" id="WP_209336740.1">
    <property type="nucleotide sequence ID" value="NZ_JAGIYY010000009.1"/>
</dbReference>
<dbReference type="GO" id="GO:0022857">
    <property type="term" value="F:transmembrane transporter activity"/>
    <property type="evidence" value="ECO:0007669"/>
    <property type="project" value="UniProtKB-UniRule"/>
</dbReference>
<evidence type="ECO:0000313" key="12">
    <source>
        <dbReference type="Proteomes" id="UP000666240"/>
    </source>
</evidence>
<evidence type="ECO:0000256" key="5">
    <source>
        <dbReference type="ARBA" id="ARBA00022692"/>
    </source>
</evidence>
<gene>
    <name evidence="11" type="ORF">J5Y06_18810</name>
</gene>
<dbReference type="PANTHER" id="PTHR35011:SF2">
    <property type="entry name" value="2,3-DIKETO-L-GULONATE TRAP TRANSPORTER SMALL PERMEASE PROTEIN YIAM"/>
    <property type="match status" value="1"/>
</dbReference>
<dbReference type="GO" id="GO:0005886">
    <property type="term" value="C:plasma membrane"/>
    <property type="evidence" value="ECO:0007669"/>
    <property type="project" value="UniProtKB-SubCell"/>
</dbReference>
<dbReference type="Proteomes" id="UP000666240">
    <property type="component" value="Unassembled WGS sequence"/>
</dbReference>
<name>A0A8J7R1W0_9HYPH</name>
<proteinExistence type="inferred from homology"/>
<keyword evidence="5 9" id="KW-0812">Transmembrane</keyword>
<feature type="transmembrane region" description="Helical" evidence="9">
    <location>
        <begin position="73"/>
        <end position="96"/>
    </location>
</feature>
<keyword evidence="4 9" id="KW-0997">Cell inner membrane</keyword>
<dbReference type="InterPro" id="IPR007387">
    <property type="entry name" value="TRAP_DctQ"/>
</dbReference>
<evidence type="ECO:0000256" key="7">
    <source>
        <dbReference type="ARBA" id="ARBA00023136"/>
    </source>
</evidence>
<feature type="transmembrane region" description="Helical" evidence="9">
    <location>
        <begin position="159"/>
        <end position="181"/>
    </location>
</feature>
<evidence type="ECO:0000256" key="9">
    <source>
        <dbReference type="RuleBase" id="RU369079"/>
    </source>
</evidence>
<dbReference type="GO" id="GO:0015740">
    <property type="term" value="P:C4-dicarboxylate transport"/>
    <property type="evidence" value="ECO:0007669"/>
    <property type="project" value="TreeGrafter"/>
</dbReference>
<accession>A0A8J7R1W0</accession>